<dbReference type="PANTHER" id="PTHR37540:SF5">
    <property type="entry name" value="TRANSCRIPTION FACTOR DOMAIN-CONTAINING PROTEIN"/>
    <property type="match status" value="1"/>
</dbReference>
<dbReference type="InParanoid" id="B8M975"/>
<keyword evidence="1" id="KW-0472">Membrane</keyword>
<dbReference type="STRING" id="441959.B8M975"/>
<feature type="transmembrane region" description="Helical" evidence="1">
    <location>
        <begin position="25"/>
        <end position="47"/>
    </location>
</feature>
<gene>
    <name evidence="2" type="ORF">TSTA_112060</name>
</gene>
<sequence length="365" mass="41308">MQLYDYLAQIYVFIQNPVRRTGFGLLYYCLPFIVSSAAVLNALLSVVATHRILISGRGNERHKSDLVAAYYHHKVQTIQIVNESLARQPNNITFDVQVAIAILGIVEYTTGSLDNAQKHMAGLQVIMDANGGTIGAPPDHYSALGIVKIANMLISNDQHDHPMNNERRMLDGILTKLPGDCHPSIPSMFHSLKHLSTTMPRNPAVTIAQQSSWLDQLNITELQMHQIIENELISQTDALTTPFVTSRVYPIAGSIFLCLWLRQLSIQSNVLDYLVDSLIYALDEIEHEQQYPSVILLWLLFVGGAAAEGRRTRQWFLGRLSNAVQTLNLDSWRRVKNVLEALPYVDECDEYLRRIWEELERSTIE</sequence>
<protein>
    <recommendedName>
        <fullName evidence="4">C6 transcription factor</fullName>
    </recommendedName>
</protein>
<evidence type="ECO:0000313" key="3">
    <source>
        <dbReference type="Proteomes" id="UP000001745"/>
    </source>
</evidence>
<reference evidence="3" key="1">
    <citation type="journal article" date="2015" name="Genome Announc.">
        <title>Genome sequence of the AIDS-associated pathogen Penicillium marneffei (ATCC18224) and its near taxonomic relative Talaromyces stipitatus (ATCC10500).</title>
        <authorList>
            <person name="Nierman W.C."/>
            <person name="Fedorova-Abrams N.D."/>
            <person name="Andrianopoulos A."/>
        </authorList>
    </citation>
    <scope>NUCLEOTIDE SEQUENCE [LARGE SCALE GENOMIC DNA]</scope>
    <source>
        <strain evidence="3">ATCC 10500 / CBS 375.48 / QM 6759 / NRRL 1006</strain>
    </source>
</reference>
<dbReference type="Pfam" id="PF11951">
    <property type="entry name" value="Fungal_trans_2"/>
    <property type="match status" value="1"/>
</dbReference>
<name>B8M975_TALSN</name>
<dbReference type="AlphaFoldDB" id="B8M975"/>
<accession>B8M975</accession>
<keyword evidence="3" id="KW-1185">Reference proteome</keyword>
<keyword evidence="1" id="KW-0812">Transmembrane</keyword>
<dbReference type="GeneID" id="8098861"/>
<dbReference type="OrthoDB" id="3469466at2759"/>
<dbReference type="EMBL" id="EQ962655">
    <property type="protein sequence ID" value="EED17370.1"/>
    <property type="molecule type" value="Genomic_DNA"/>
</dbReference>
<dbReference type="PhylomeDB" id="B8M975"/>
<evidence type="ECO:0000256" key="1">
    <source>
        <dbReference type="SAM" id="Phobius"/>
    </source>
</evidence>
<evidence type="ECO:0008006" key="4">
    <source>
        <dbReference type="Google" id="ProtNLM"/>
    </source>
</evidence>
<organism evidence="2 3">
    <name type="scientific">Talaromyces stipitatus (strain ATCC 10500 / CBS 375.48 / QM 6759 / NRRL 1006)</name>
    <name type="common">Penicillium stipitatum</name>
    <dbReference type="NCBI Taxonomy" id="441959"/>
    <lineage>
        <taxon>Eukaryota</taxon>
        <taxon>Fungi</taxon>
        <taxon>Dikarya</taxon>
        <taxon>Ascomycota</taxon>
        <taxon>Pezizomycotina</taxon>
        <taxon>Eurotiomycetes</taxon>
        <taxon>Eurotiomycetidae</taxon>
        <taxon>Eurotiales</taxon>
        <taxon>Trichocomaceae</taxon>
        <taxon>Talaromyces</taxon>
        <taxon>Talaromyces sect. Talaromyces</taxon>
    </lineage>
</organism>
<dbReference type="PANTHER" id="PTHR37540">
    <property type="entry name" value="TRANSCRIPTION FACTOR (ACR-2), PUTATIVE-RELATED-RELATED"/>
    <property type="match status" value="1"/>
</dbReference>
<dbReference type="Proteomes" id="UP000001745">
    <property type="component" value="Unassembled WGS sequence"/>
</dbReference>
<dbReference type="InterPro" id="IPR021858">
    <property type="entry name" value="Fun_TF"/>
</dbReference>
<proteinExistence type="predicted"/>
<evidence type="ECO:0000313" key="2">
    <source>
        <dbReference type="EMBL" id="EED17370.1"/>
    </source>
</evidence>
<dbReference type="VEuPathDB" id="FungiDB:TSTA_112060"/>
<keyword evidence="1" id="KW-1133">Transmembrane helix</keyword>
<dbReference type="HOGENOM" id="CLU_043971_0_0_1"/>
<dbReference type="RefSeq" id="XP_002481362.1">
    <property type="nucleotide sequence ID" value="XM_002481317.1"/>
</dbReference>